<organism evidence="2 3">
    <name type="scientific">Nonomuraea marmarensis</name>
    <dbReference type="NCBI Taxonomy" id="3351344"/>
    <lineage>
        <taxon>Bacteria</taxon>
        <taxon>Bacillati</taxon>
        <taxon>Actinomycetota</taxon>
        <taxon>Actinomycetes</taxon>
        <taxon>Streptosporangiales</taxon>
        <taxon>Streptosporangiaceae</taxon>
        <taxon>Nonomuraea</taxon>
    </lineage>
</organism>
<comment type="caution">
    <text evidence="2">The sequence shown here is derived from an EMBL/GenBank/DDBJ whole genome shotgun (WGS) entry which is preliminary data.</text>
</comment>
<accession>A0ABW7AVR5</accession>
<reference evidence="2 3" key="1">
    <citation type="submission" date="2024-10" db="EMBL/GenBank/DDBJ databases">
        <authorList>
            <person name="Topkara A.R."/>
            <person name="Saygin H."/>
        </authorList>
    </citation>
    <scope>NUCLEOTIDE SEQUENCE [LARGE SCALE GENOMIC DNA]</scope>
    <source>
        <strain evidence="2 3">M3C6</strain>
    </source>
</reference>
<feature type="transmembrane region" description="Helical" evidence="1">
    <location>
        <begin position="63"/>
        <end position="83"/>
    </location>
</feature>
<sequence>MVTLLVQLIPIGIGGGLTVPPLTTALLQATADAASGILSCARQVDGALGVALVADHSTFLTGLHASALIGAVTLLITATILLLRDNPSNARTAW</sequence>
<evidence type="ECO:0008006" key="4">
    <source>
        <dbReference type="Google" id="ProtNLM"/>
    </source>
</evidence>
<keyword evidence="1" id="KW-1133">Transmembrane helix</keyword>
<protein>
    <recommendedName>
        <fullName evidence="4">Major facilitator superfamily (MFS) profile domain-containing protein</fullName>
    </recommendedName>
</protein>
<keyword evidence="1" id="KW-0472">Membrane</keyword>
<proteinExistence type="predicted"/>
<evidence type="ECO:0000256" key="1">
    <source>
        <dbReference type="SAM" id="Phobius"/>
    </source>
</evidence>
<evidence type="ECO:0000313" key="2">
    <source>
        <dbReference type="EMBL" id="MFG1711118.1"/>
    </source>
</evidence>
<dbReference type="Proteomes" id="UP001603978">
    <property type="component" value="Unassembled WGS sequence"/>
</dbReference>
<keyword evidence="1" id="KW-0812">Transmembrane</keyword>
<evidence type="ECO:0000313" key="3">
    <source>
        <dbReference type="Proteomes" id="UP001603978"/>
    </source>
</evidence>
<keyword evidence="3" id="KW-1185">Reference proteome</keyword>
<name>A0ABW7AVR5_9ACTN</name>
<dbReference type="RefSeq" id="WP_393177589.1">
    <property type="nucleotide sequence ID" value="NZ_JBICRM010000070.1"/>
</dbReference>
<gene>
    <name evidence="2" type="ORF">ACFLIM_48985</name>
</gene>
<dbReference type="EMBL" id="JBICRM010000070">
    <property type="protein sequence ID" value="MFG1711118.1"/>
    <property type="molecule type" value="Genomic_DNA"/>
</dbReference>